<evidence type="ECO:0000256" key="1">
    <source>
        <dbReference type="SAM" id="Coils"/>
    </source>
</evidence>
<dbReference type="EMBL" id="FPHG01000048">
    <property type="protein sequence ID" value="SFV61268.1"/>
    <property type="molecule type" value="Genomic_DNA"/>
</dbReference>
<reference evidence="2" key="1">
    <citation type="submission" date="2016-10" db="EMBL/GenBank/DDBJ databases">
        <authorList>
            <person name="de Groot N.N."/>
        </authorList>
    </citation>
    <scope>NUCLEOTIDE SEQUENCE</scope>
</reference>
<dbReference type="Gene3D" id="2.40.420.20">
    <property type="match status" value="1"/>
</dbReference>
<sequence length="337" mass="37392">MKNNRYFIKSSVAFFLTLIPIFALSAEVSIITPQKKSLNIDISATGIVIPKNKMIISVKSRGILHFLVSNNSEVSKGELIARIVDKPREKRLELLHNKIISQESQVKIEKQKLNTINDKLKMGVASKNSYLSEKIALAQAKERYEAIKNEYNTLLLKENNAQIHAPSSGTLTNLNANNSYVSYGSSIATLLDGNNVIKLFVDASSIGLVKKGMSLSLQSSYKNCEATIISILPKSTNNLIEVIAESKEKLPLNLQLNAKIMIKQSTGLLIPKEAIILVNNHPAVYVLDEKNIAHLSFVTIEKDMQTKALIKETLPKNAKVVLKNAYMLHDNLKVSIK</sequence>
<dbReference type="InterPro" id="IPR006143">
    <property type="entry name" value="RND_pump_MFP"/>
</dbReference>
<accession>A0A1W1C5X8</accession>
<protein>
    <submittedName>
        <fullName evidence="2">Cation efflux system (CzcB-like)</fullName>
    </submittedName>
</protein>
<dbReference type="GO" id="GO:0015562">
    <property type="term" value="F:efflux transmembrane transporter activity"/>
    <property type="evidence" value="ECO:0007669"/>
    <property type="project" value="TreeGrafter"/>
</dbReference>
<dbReference type="PANTHER" id="PTHR30469">
    <property type="entry name" value="MULTIDRUG RESISTANCE PROTEIN MDTA"/>
    <property type="match status" value="1"/>
</dbReference>
<keyword evidence="1" id="KW-0175">Coiled coil</keyword>
<dbReference type="AlphaFoldDB" id="A0A1W1C5X8"/>
<proteinExistence type="predicted"/>
<dbReference type="Gene3D" id="1.10.287.470">
    <property type="entry name" value="Helix hairpin bin"/>
    <property type="match status" value="1"/>
</dbReference>
<evidence type="ECO:0000313" key="2">
    <source>
        <dbReference type="EMBL" id="SFV61268.1"/>
    </source>
</evidence>
<name>A0A1W1C5X8_9ZZZZ</name>
<dbReference type="NCBIfam" id="TIGR01730">
    <property type="entry name" value="RND_mfp"/>
    <property type="match status" value="1"/>
</dbReference>
<gene>
    <name evidence="2" type="ORF">MNB_SV-9-1434</name>
</gene>
<feature type="coiled-coil region" evidence="1">
    <location>
        <begin position="130"/>
        <end position="157"/>
    </location>
</feature>
<dbReference type="PANTHER" id="PTHR30469:SF15">
    <property type="entry name" value="HLYD FAMILY OF SECRETION PROTEINS"/>
    <property type="match status" value="1"/>
</dbReference>
<dbReference type="GO" id="GO:1990281">
    <property type="term" value="C:efflux pump complex"/>
    <property type="evidence" value="ECO:0007669"/>
    <property type="project" value="TreeGrafter"/>
</dbReference>
<dbReference type="Gene3D" id="2.40.50.100">
    <property type="match status" value="1"/>
</dbReference>
<organism evidence="2">
    <name type="scientific">hydrothermal vent metagenome</name>
    <dbReference type="NCBI Taxonomy" id="652676"/>
    <lineage>
        <taxon>unclassified sequences</taxon>
        <taxon>metagenomes</taxon>
        <taxon>ecological metagenomes</taxon>
    </lineage>
</organism>